<reference evidence="4" key="1">
    <citation type="journal article" date="2018" name="Mol. Biol. Evol.">
        <title>Broad Genomic Sampling Reveals a Smut Pathogenic Ancestry of the Fungal Clade Ustilaginomycotina.</title>
        <authorList>
            <person name="Kijpornyongpan T."/>
            <person name="Mondo S.J."/>
            <person name="Barry K."/>
            <person name="Sandor L."/>
            <person name="Lee J."/>
            <person name="Lipzen A."/>
            <person name="Pangilinan J."/>
            <person name="LaButti K."/>
            <person name="Hainaut M."/>
            <person name="Henrissat B."/>
            <person name="Grigoriev I.V."/>
            <person name="Spatafora J.W."/>
            <person name="Aime M.C."/>
        </authorList>
    </citation>
    <scope>NUCLEOTIDE SEQUENCE [LARGE SCALE GENOMIC DNA]</scope>
    <source>
        <strain evidence="4">MCA 4198</strain>
    </source>
</reference>
<feature type="compositionally biased region" description="Low complexity" evidence="2">
    <location>
        <begin position="319"/>
        <end position="349"/>
    </location>
</feature>
<organism evidence="4 5">
    <name type="scientific">Acaromyces ingoldii</name>
    <dbReference type="NCBI Taxonomy" id="215250"/>
    <lineage>
        <taxon>Eukaryota</taxon>
        <taxon>Fungi</taxon>
        <taxon>Dikarya</taxon>
        <taxon>Basidiomycota</taxon>
        <taxon>Ustilaginomycotina</taxon>
        <taxon>Exobasidiomycetes</taxon>
        <taxon>Exobasidiales</taxon>
        <taxon>Cryptobasidiaceae</taxon>
        <taxon>Acaromyces</taxon>
    </lineage>
</organism>
<feature type="compositionally biased region" description="Low complexity" evidence="2">
    <location>
        <begin position="106"/>
        <end position="122"/>
    </location>
</feature>
<name>A0A316YPC4_9BASI</name>
<feature type="region of interest" description="Disordered" evidence="2">
    <location>
        <begin position="101"/>
        <end position="130"/>
    </location>
</feature>
<dbReference type="EMBL" id="KZ819635">
    <property type="protein sequence ID" value="PWN91081.1"/>
    <property type="molecule type" value="Genomic_DNA"/>
</dbReference>
<feature type="region of interest" description="Disordered" evidence="2">
    <location>
        <begin position="316"/>
        <end position="358"/>
    </location>
</feature>
<dbReference type="GeneID" id="37046300"/>
<feature type="signal peptide" evidence="3">
    <location>
        <begin position="1"/>
        <end position="24"/>
    </location>
</feature>
<feature type="region of interest" description="Disordered" evidence="2">
    <location>
        <begin position="610"/>
        <end position="641"/>
    </location>
</feature>
<keyword evidence="3" id="KW-0732">Signal</keyword>
<keyword evidence="1" id="KW-0175">Coiled coil</keyword>
<accession>A0A316YPC4</accession>
<keyword evidence="5" id="KW-1185">Reference proteome</keyword>
<evidence type="ECO:0000256" key="3">
    <source>
        <dbReference type="SAM" id="SignalP"/>
    </source>
</evidence>
<evidence type="ECO:0000313" key="4">
    <source>
        <dbReference type="EMBL" id="PWN91081.1"/>
    </source>
</evidence>
<dbReference type="Proteomes" id="UP000245768">
    <property type="component" value="Unassembled WGS sequence"/>
</dbReference>
<feature type="compositionally biased region" description="Low complexity" evidence="2">
    <location>
        <begin position="625"/>
        <end position="635"/>
    </location>
</feature>
<sequence length="641" mass="71203">MRVSAPLCLFFLFGLAALAQTASAVAMPASPAAWRVNDSPPLFAGELEGQEAVLKKRMNYDSRDGLPRFPYEEQHALNLRKEVHRLHKKLNRLSCSASTSHDTIASTSHDPSTSHGPSTSTSQNPRLTKLKHDLEKAEKKLRRELEKDHIKPLQDCLQDLEKNNNDWCNKCDQALTVVRSHLESPVCDAIERARQGDLSGPEEKRSGKRKYNVVIVIELTRTFGQLVAVVTVKVSPTLGKLMIVITVKITLNFGPLMIVITVKKSLILGELIDIVTVEVPLTLGKLIDVVTVEVPLTLGKLIDVVTVEVPLNLGDSLATTNPPTSNGTGTQTQAQTQTPVQTQAHVQTQSQSQTERRDQTLKCDEVFEDLSCIAVCSSDLAQKPTSIAAVPASPAAWRVSDSSPQEAGLKKRMDYDQWGGLPPPPNEEKDALNLRKKIHRLHKRLIRLSCGASTSNYPSTSTSQNTKLAELKHNLEEVEKKLRRELGKDHLNHLKPLQECLQGLEKNKNEWSNVCYQTLTVALNHRLESSVCDAIARARQGDLSGPKEQGLKSIVDQYVKMQRKQKRHHACRHFANHWIYDGPCIGEGSNKPWRCCSYCLRQDMYRNWNKYPSSDSDSNSDSDSDSSSSSSSSSDSDSDSD</sequence>
<proteinExistence type="predicted"/>
<dbReference type="AlphaFoldDB" id="A0A316YPC4"/>
<feature type="coiled-coil region" evidence="1">
    <location>
        <begin position="461"/>
        <end position="488"/>
    </location>
</feature>
<evidence type="ECO:0000256" key="1">
    <source>
        <dbReference type="SAM" id="Coils"/>
    </source>
</evidence>
<protein>
    <submittedName>
        <fullName evidence="4">Uncharacterized protein</fullName>
    </submittedName>
</protein>
<dbReference type="RefSeq" id="XP_025378279.1">
    <property type="nucleotide sequence ID" value="XM_025524384.1"/>
</dbReference>
<dbReference type="InParanoid" id="A0A316YPC4"/>
<gene>
    <name evidence="4" type="ORF">FA10DRAFT_292053</name>
</gene>
<evidence type="ECO:0000313" key="5">
    <source>
        <dbReference type="Proteomes" id="UP000245768"/>
    </source>
</evidence>
<evidence type="ECO:0000256" key="2">
    <source>
        <dbReference type="SAM" id="MobiDB-lite"/>
    </source>
</evidence>
<feature type="chain" id="PRO_5016351219" evidence="3">
    <location>
        <begin position="25"/>
        <end position="641"/>
    </location>
</feature>